<organism evidence="8 9">
    <name type="scientific">Aliikangiella coralliicola</name>
    <dbReference type="NCBI Taxonomy" id="2592383"/>
    <lineage>
        <taxon>Bacteria</taxon>
        <taxon>Pseudomonadati</taxon>
        <taxon>Pseudomonadota</taxon>
        <taxon>Gammaproteobacteria</taxon>
        <taxon>Oceanospirillales</taxon>
        <taxon>Pleioneaceae</taxon>
        <taxon>Aliikangiella</taxon>
    </lineage>
</organism>
<dbReference type="Pfam" id="PF02687">
    <property type="entry name" value="FtsX"/>
    <property type="match status" value="1"/>
</dbReference>
<evidence type="ECO:0000256" key="5">
    <source>
        <dbReference type="ARBA" id="ARBA00023136"/>
    </source>
</evidence>
<gene>
    <name evidence="8" type="ORF">FLL46_03980</name>
</gene>
<feature type="transmembrane region" description="Helical" evidence="6">
    <location>
        <begin position="310"/>
        <end position="337"/>
    </location>
</feature>
<keyword evidence="4 6" id="KW-1133">Transmembrane helix</keyword>
<dbReference type="RefSeq" id="WP_142892150.1">
    <property type="nucleotide sequence ID" value="NZ_ML660161.1"/>
</dbReference>
<dbReference type="InterPro" id="IPR038766">
    <property type="entry name" value="Membrane_comp_ABC_pdt"/>
</dbReference>
<reference evidence="8 9" key="1">
    <citation type="submission" date="2019-07" db="EMBL/GenBank/DDBJ databases">
        <title>Draft genome for Aliikangiella sp. M105.</title>
        <authorList>
            <person name="Wang G."/>
        </authorList>
    </citation>
    <scope>NUCLEOTIDE SEQUENCE [LARGE SCALE GENOMIC DNA]</scope>
    <source>
        <strain evidence="8 9">M105</strain>
    </source>
</reference>
<dbReference type="Proteomes" id="UP000315439">
    <property type="component" value="Unassembled WGS sequence"/>
</dbReference>
<keyword evidence="3 6" id="KW-0812">Transmembrane</keyword>
<keyword evidence="2" id="KW-1003">Cell membrane</keyword>
<feature type="domain" description="ABC3 transporter permease C-terminal" evidence="7">
    <location>
        <begin position="715"/>
        <end position="827"/>
    </location>
</feature>
<dbReference type="EMBL" id="VIKS01000002">
    <property type="protein sequence ID" value="TQV89300.1"/>
    <property type="molecule type" value="Genomic_DNA"/>
</dbReference>
<feature type="transmembrane region" description="Helical" evidence="6">
    <location>
        <begin position="357"/>
        <end position="377"/>
    </location>
</feature>
<evidence type="ECO:0000259" key="7">
    <source>
        <dbReference type="Pfam" id="PF02687"/>
    </source>
</evidence>
<dbReference type="PANTHER" id="PTHR30287">
    <property type="entry name" value="MEMBRANE COMPONENT OF PREDICTED ABC SUPERFAMILY METABOLITE UPTAKE TRANSPORTER"/>
    <property type="match status" value="1"/>
</dbReference>
<feature type="transmembrane region" description="Helical" evidence="6">
    <location>
        <begin position="24"/>
        <end position="46"/>
    </location>
</feature>
<feature type="transmembrane region" description="Helical" evidence="6">
    <location>
        <begin position="421"/>
        <end position="444"/>
    </location>
</feature>
<protein>
    <submittedName>
        <fullName evidence="8">FtsX-like permease family protein</fullName>
    </submittedName>
</protein>
<evidence type="ECO:0000256" key="6">
    <source>
        <dbReference type="SAM" id="Phobius"/>
    </source>
</evidence>
<dbReference type="AlphaFoldDB" id="A0A545UIL3"/>
<feature type="transmembrane region" description="Helical" evidence="6">
    <location>
        <begin position="263"/>
        <end position="283"/>
    </location>
</feature>
<feature type="transmembrane region" description="Helical" evidence="6">
    <location>
        <begin position="799"/>
        <end position="819"/>
    </location>
</feature>
<name>A0A545UIL3_9GAMM</name>
<evidence type="ECO:0000313" key="9">
    <source>
        <dbReference type="Proteomes" id="UP000315439"/>
    </source>
</evidence>
<feature type="transmembrane region" description="Helical" evidence="6">
    <location>
        <begin position="761"/>
        <end position="787"/>
    </location>
</feature>
<accession>A0A545UIL3</accession>
<dbReference type="OrthoDB" id="5292592at2"/>
<dbReference type="PANTHER" id="PTHR30287:SF1">
    <property type="entry name" value="INNER MEMBRANE PROTEIN"/>
    <property type="match status" value="1"/>
</dbReference>
<feature type="transmembrane region" description="Helical" evidence="6">
    <location>
        <begin position="705"/>
        <end position="732"/>
    </location>
</feature>
<keyword evidence="5 6" id="KW-0472">Membrane</keyword>
<dbReference type="InterPro" id="IPR003838">
    <property type="entry name" value="ABC3_permease_C"/>
</dbReference>
<evidence type="ECO:0000256" key="1">
    <source>
        <dbReference type="ARBA" id="ARBA00004651"/>
    </source>
</evidence>
<dbReference type="GO" id="GO:0005886">
    <property type="term" value="C:plasma membrane"/>
    <property type="evidence" value="ECO:0007669"/>
    <property type="project" value="UniProtKB-SubCell"/>
</dbReference>
<comment type="caution">
    <text evidence="8">The sequence shown here is derived from an EMBL/GenBank/DDBJ whole genome shotgun (WGS) entry which is preliminary data.</text>
</comment>
<sequence length="835" mass="93803">MKPSIIKLSWQLFRQQYHTSDNRLLRWIQGCLLFFLLSLSLSSVSIQTHLEKNLQQLLGADLVLSQYQPLTESQLAHANSLSTNHTLVQLLGLTLTNGEKWQKVKLKLVGDNYPLQGNLTVSDTLSGETIAARSGPRPGEIWVDARLFSSLELSIGQSISIAEKPFRVTRIIHHEPDKLLEGHGAVSMRAMIHADEIGLFDEEVSELGSGKATEAQYRYLFETNSAHHQSFLTWTKKELPGAQVVHRGGGHPLALFWQRTENFLGLASVLLFLMAAIAIDLTGRRQLINQKRFVALCLSMGISRTQGITLAVLQWFIGFILLLIPALILASITQVFIIGELQAQFPELSSQWQWLPIMKTIVLLLALLAIFQIPGWMELSHVSVPQLIRQQSNKRSNWIRFFWSILSITGLAVFYSDNGLLTGFVLGAMLATLLLMMSLTWILLMVGEKVTQRRQGLLPFTFFIMKQRLLSKSVQILGVGLCVTLLLFTLVLMKDMGNAMQGYVRHHDGNLMITRAQAHQVENIKQWAKQTGSQMRQLKPYLHGQVVKINGASLSEHTTKPSDSMAALKARVRLHWSAQVPANNQLQSGQWWTQNTENWNQVSVEEEVMTDIGLKLGDRLSFLVEGKVYDFVIKATHVYKPGNGSITFWFQVPPEAIKHIDANQYYMGSMELPENAWPELSKLWQQNPRVYLLPIREMTERFDNILAIITKLVTFFSAMIIFMAVLVITASVKGYEVDDRKKNGLLLSFGLPKSSCVRLSLYEWLITALIAAIGAIVGTWLAGELIYQSQFSMNYVPDVLWLSVALVITTVLVCCAGLISSRASLNASIQQLVAQ</sequence>
<feature type="transmembrane region" description="Helical" evidence="6">
    <location>
        <begin position="474"/>
        <end position="493"/>
    </location>
</feature>
<evidence type="ECO:0000256" key="3">
    <source>
        <dbReference type="ARBA" id="ARBA00022692"/>
    </source>
</evidence>
<comment type="subcellular location">
    <subcellularLocation>
        <location evidence="1">Cell membrane</location>
        <topology evidence="1">Multi-pass membrane protein</topology>
    </subcellularLocation>
</comment>
<evidence type="ECO:0000256" key="2">
    <source>
        <dbReference type="ARBA" id="ARBA00022475"/>
    </source>
</evidence>
<proteinExistence type="predicted"/>
<evidence type="ECO:0000256" key="4">
    <source>
        <dbReference type="ARBA" id="ARBA00022989"/>
    </source>
</evidence>
<feature type="transmembrane region" description="Helical" evidence="6">
    <location>
        <begin position="398"/>
        <end position="415"/>
    </location>
</feature>
<keyword evidence="9" id="KW-1185">Reference proteome</keyword>
<evidence type="ECO:0000313" key="8">
    <source>
        <dbReference type="EMBL" id="TQV89300.1"/>
    </source>
</evidence>